<feature type="region of interest" description="Disordered" evidence="2">
    <location>
        <begin position="294"/>
        <end position="313"/>
    </location>
</feature>
<dbReference type="InterPro" id="IPR001753">
    <property type="entry name" value="Enoyl-CoA_hydra/iso"/>
</dbReference>
<proteinExistence type="inferred from homology"/>
<protein>
    <recommendedName>
        <fullName evidence="5">Enoyl-CoA hydratase</fullName>
    </recommendedName>
</protein>
<dbReference type="InterPro" id="IPR029045">
    <property type="entry name" value="ClpP/crotonase-like_dom_sf"/>
</dbReference>
<dbReference type="EMBL" id="JEMC01004169">
    <property type="protein sequence ID" value="KYF75180.1"/>
    <property type="molecule type" value="Genomic_DNA"/>
</dbReference>
<dbReference type="PANTHER" id="PTHR43459:SF1">
    <property type="entry name" value="EG:BACN32G11.4 PROTEIN"/>
    <property type="match status" value="1"/>
</dbReference>
<dbReference type="GO" id="GO:0003824">
    <property type="term" value="F:catalytic activity"/>
    <property type="evidence" value="ECO:0007669"/>
    <property type="project" value="InterPro"/>
</dbReference>
<feature type="region of interest" description="Disordered" evidence="2">
    <location>
        <begin position="15"/>
        <end position="34"/>
    </location>
</feature>
<feature type="compositionally biased region" description="Polar residues" evidence="2">
    <location>
        <begin position="24"/>
        <end position="34"/>
    </location>
</feature>
<dbReference type="AlphaFoldDB" id="A0A150R4H4"/>
<dbReference type="PANTHER" id="PTHR43459">
    <property type="entry name" value="ENOYL-COA HYDRATASE"/>
    <property type="match status" value="1"/>
</dbReference>
<dbReference type="Gene3D" id="3.90.226.10">
    <property type="entry name" value="2-enoyl-CoA Hydratase, Chain A, domain 1"/>
    <property type="match status" value="1"/>
</dbReference>
<dbReference type="Proteomes" id="UP000075515">
    <property type="component" value="Unassembled WGS sequence"/>
</dbReference>
<feature type="region of interest" description="Disordered" evidence="2">
    <location>
        <begin position="346"/>
        <end position="393"/>
    </location>
</feature>
<evidence type="ECO:0000256" key="2">
    <source>
        <dbReference type="SAM" id="MobiDB-lite"/>
    </source>
</evidence>
<evidence type="ECO:0000313" key="4">
    <source>
        <dbReference type="Proteomes" id="UP000075515"/>
    </source>
</evidence>
<accession>A0A150R4H4</accession>
<evidence type="ECO:0000256" key="1">
    <source>
        <dbReference type="RuleBase" id="RU003707"/>
    </source>
</evidence>
<dbReference type="SUPFAM" id="SSF52096">
    <property type="entry name" value="ClpP/crotonase"/>
    <property type="match status" value="1"/>
</dbReference>
<comment type="caution">
    <text evidence="3">The sequence shown here is derived from an EMBL/GenBank/DDBJ whole genome shotgun (WGS) entry which is preliminary data.</text>
</comment>
<dbReference type="Pfam" id="PF00378">
    <property type="entry name" value="ECH_1"/>
    <property type="match status" value="1"/>
</dbReference>
<dbReference type="InterPro" id="IPR018376">
    <property type="entry name" value="Enoyl-CoA_hyd/isom_CS"/>
</dbReference>
<sequence length="393" mass="41404">MSTMSYGKMASTALGSAARDTSHSSDPTSSAGMTSTEWARRALAHRGDEVTLRLVDGAIAWLEIDDPAHHNALSGGLLLALRSRFAEIVQRPEIKVVVLVGRDDVFLMGGTEAGLSEVADGGTRSSDLSFLCGGLLCCEVPVIAAMQGQAEGAGLCFGLYADVVVLAEEGAYSVSSMDYGLTPGLGATFILREQLGGPLATEMMYLGRSYTGRELRDRGVSLAVRPMAEVRAEALAIARRLAEKPREALVVLKRELAGRKLAALPRVVDAEIEMRRRVLASPEARDQIRSRVEKASLGRGAAAASAGSPPVRGARELISPASTPAAAEVDAPAPIARQPVRLRAKETALQPLSSAPIAPQRVSLSPKHRAAQTASADQGSPAIDVRSRRAVRS</sequence>
<organism evidence="3 4">
    <name type="scientific">Sorangium cellulosum</name>
    <name type="common">Polyangium cellulosum</name>
    <dbReference type="NCBI Taxonomy" id="56"/>
    <lineage>
        <taxon>Bacteria</taxon>
        <taxon>Pseudomonadati</taxon>
        <taxon>Myxococcota</taxon>
        <taxon>Polyangia</taxon>
        <taxon>Polyangiales</taxon>
        <taxon>Polyangiaceae</taxon>
        <taxon>Sorangium</taxon>
    </lineage>
</organism>
<evidence type="ECO:0000313" key="3">
    <source>
        <dbReference type="EMBL" id="KYF75180.1"/>
    </source>
</evidence>
<name>A0A150R4H4_SORCE</name>
<feature type="compositionally biased region" description="Low complexity" evidence="2">
    <location>
        <begin position="297"/>
        <end position="312"/>
    </location>
</feature>
<comment type="similarity">
    <text evidence="1">Belongs to the enoyl-CoA hydratase/isomerase family.</text>
</comment>
<dbReference type="PROSITE" id="PS00166">
    <property type="entry name" value="ENOYL_COA_HYDRATASE"/>
    <property type="match status" value="1"/>
</dbReference>
<evidence type="ECO:0008006" key="5">
    <source>
        <dbReference type="Google" id="ProtNLM"/>
    </source>
</evidence>
<dbReference type="CDD" id="cd06558">
    <property type="entry name" value="crotonase-like"/>
    <property type="match status" value="1"/>
</dbReference>
<dbReference type="Gene3D" id="6.20.390.20">
    <property type="match status" value="1"/>
</dbReference>
<reference evidence="3 4" key="1">
    <citation type="submission" date="2014-02" db="EMBL/GenBank/DDBJ databases">
        <title>The small core and large imbalanced accessory genome model reveals a collaborative survival strategy of Sorangium cellulosum strains in nature.</title>
        <authorList>
            <person name="Han K."/>
            <person name="Peng R."/>
            <person name="Blom J."/>
            <person name="Li Y.-Z."/>
        </authorList>
    </citation>
    <scope>NUCLEOTIDE SEQUENCE [LARGE SCALE GENOMIC DNA]</scope>
    <source>
        <strain evidence="3 4">So0149</strain>
    </source>
</reference>
<gene>
    <name evidence="3" type="ORF">BE18_22245</name>
</gene>
<dbReference type="NCBIfam" id="NF005496">
    <property type="entry name" value="PRK07110.1"/>
    <property type="match status" value="1"/>
</dbReference>